<protein>
    <submittedName>
        <fullName evidence="1">Uncharacterized protein</fullName>
    </submittedName>
</protein>
<accession>A0A8S5N451</accession>
<name>A0A8S5N451_9VIRU</name>
<dbReference type="EMBL" id="BK015056">
    <property type="protein sequence ID" value="DAD89256.1"/>
    <property type="molecule type" value="Genomic_DNA"/>
</dbReference>
<sequence>MYRRLCIYKCNYKWKYFLHCVFTSVNSLPYFRKILIFLTDFRRIIA</sequence>
<proteinExistence type="predicted"/>
<organism evidence="1">
    <name type="scientific">Microviridae sp. ctNWS1</name>
    <dbReference type="NCBI Taxonomy" id="2826733"/>
    <lineage>
        <taxon>Viruses</taxon>
        <taxon>Monodnaviria</taxon>
        <taxon>Sangervirae</taxon>
        <taxon>Phixviricota</taxon>
        <taxon>Malgrandaviricetes</taxon>
        <taxon>Petitvirales</taxon>
        <taxon>Microviridae</taxon>
    </lineage>
</organism>
<evidence type="ECO:0000313" key="1">
    <source>
        <dbReference type="EMBL" id="DAD89256.1"/>
    </source>
</evidence>
<reference evidence="1" key="1">
    <citation type="journal article" date="2021" name="Proc. Natl. Acad. Sci. U.S.A.">
        <title>A Catalog of Tens of Thousands of Viruses from Human Metagenomes Reveals Hidden Associations with Chronic Diseases.</title>
        <authorList>
            <person name="Tisza M.J."/>
            <person name="Buck C.B."/>
        </authorList>
    </citation>
    <scope>NUCLEOTIDE SEQUENCE</scope>
    <source>
        <strain evidence="1">CtNWS1</strain>
    </source>
</reference>